<dbReference type="Pfam" id="PF12146">
    <property type="entry name" value="Hydrolase_4"/>
    <property type="match status" value="1"/>
</dbReference>
<keyword evidence="3" id="KW-1185">Reference proteome</keyword>
<dbReference type="Proteomes" id="UP000009282">
    <property type="component" value="Chromosome"/>
</dbReference>
<dbReference type="PANTHER" id="PTHR11614">
    <property type="entry name" value="PHOSPHOLIPASE-RELATED"/>
    <property type="match status" value="1"/>
</dbReference>
<dbReference type="InterPro" id="IPR029058">
    <property type="entry name" value="AB_hydrolase_fold"/>
</dbReference>
<sequence>MQLTKETELPEKFDSVIKPWFKTKMTSGFWTLADGTSLHYRYAHHSAAKSIIVISSGRVECAAKYAEIIYDLHQNGHSVFIHDHRGQGLSTRLDENPHWGYVEDFNQYVSDFGSMIDDVLLPMLNENYVKADHNATNTEALMLNHALPPLHLLCHSMGSAIGVLLVKARPELFAKAVFCSPMFGITPPLPPWIANFLVRLGVRFNKLRGKRTSYFFGQSDYSPTAFYKNRLMSSKLRYEIFRRTYAEQPELQLGGVTYEWLNASLIAMKEIREQASKIEQPCLVLYSGADTVVANEDIEQVISDFKHCESTLIPEALHELLFEKDKFRTPVLTKILSYFSP</sequence>
<dbReference type="Gene3D" id="3.40.50.1820">
    <property type="entry name" value="alpha/beta hydrolase"/>
    <property type="match status" value="1"/>
</dbReference>
<dbReference type="OrthoDB" id="9788260at2"/>
<dbReference type="EMBL" id="CP003060">
    <property type="protein sequence ID" value="AEP28644.1"/>
    <property type="molecule type" value="Genomic_DNA"/>
</dbReference>
<dbReference type="InterPro" id="IPR051044">
    <property type="entry name" value="MAG_DAG_Lipase"/>
</dbReference>
<reference evidence="2 3" key="1">
    <citation type="journal article" date="2011" name="J. Bacteriol.">
        <title>Complete genome sequence of seawater bacterium Glaciecola nitratireducens FR1064T.</title>
        <authorList>
            <person name="Bian F."/>
            <person name="Qin Q.L."/>
            <person name="Xie B.B."/>
            <person name="Shu Y.L."/>
            <person name="Zhang X.Y."/>
            <person name="Yu Y."/>
            <person name="Chen B."/>
            <person name="Chen X.L."/>
            <person name="Zhou B.C."/>
            <person name="Zhang Y.Z."/>
        </authorList>
    </citation>
    <scope>NUCLEOTIDE SEQUENCE [LARGE SCALE GENOMIC DNA]</scope>
    <source>
        <strain evidence="3">JCM 12485 / KCTC 12276 / FR1064</strain>
    </source>
</reference>
<dbReference type="AlphaFoldDB" id="G4QJI4"/>
<organism evidence="2 3">
    <name type="scientific">Glaciecola nitratireducens (strain JCM 12485 / KCTC 12276 / FR1064)</name>
    <dbReference type="NCBI Taxonomy" id="1085623"/>
    <lineage>
        <taxon>Bacteria</taxon>
        <taxon>Pseudomonadati</taxon>
        <taxon>Pseudomonadota</taxon>
        <taxon>Gammaproteobacteria</taxon>
        <taxon>Alteromonadales</taxon>
        <taxon>Alteromonadaceae</taxon>
        <taxon>Brumicola</taxon>
    </lineage>
</organism>
<evidence type="ECO:0000313" key="3">
    <source>
        <dbReference type="Proteomes" id="UP000009282"/>
    </source>
</evidence>
<dbReference type="GO" id="GO:0016787">
    <property type="term" value="F:hydrolase activity"/>
    <property type="evidence" value="ECO:0007669"/>
    <property type="project" value="UniProtKB-KW"/>
</dbReference>
<dbReference type="HOGENOM" id="CLU_026209_10_1_6"/>
<dbReference type="ESTHER" id="glanf-g4qji4">
    <property type="family name" value="Monoglyceridelipase_lysophospholip"/>
</dbReference>
<protein>
    <submittedName>
        <fullName evidence="2">Alpha/beta hydrolase fold protein</fullName>
    </submittedName>
</protein>
<dbReference type="SUPFAM" id="SSF53474">
    <property type="entry name" value="alpha/beta-Hydrolases"/>
    <property type="match status" value="1"/>
</dbReference>
<dbReference type="STRING" id="1085623.GNIT_0490"/>
<evidence type="ECO:0000313" key="2">
    <source>
        <dbReference type="EMBL" id="AEP28644.1"/>
    </source>
</evidence>
<dbReference type="InterPro" id="IPR022742">
    <property type="entry name" value="Hydrolase_4"/>
</dbReference>
<dbReference type="eggNOG" id="COG2267">
    <property type="taxonomic scope" value="Bacteria"/>
</dbReference>
<accession>G4QJI4</accession>
<gene>
    <name evidence="2" type="primary">pldB</name>
    <name evidence="2" type="ordered locus">GNIT_0490</name>
</gene>
<keyword evidence="2" id="KW-0378">Hydrolase</keyword>
<dbReference type="KEGG" id="gni:GNIT_0490"/>
<feature type="domain" description="Serine aminopeptidase S33" evidence="1">
    <location>
        <begin position="48"/>
        <end position="325"/>
    </location>
</feature>
<name>G4QJI4_GLANF</name>
<proteinExistence type="predicted"/>
<evidence type="ECO:0000259" key="1">
    <source>
        <dbReference type="Pfam" id="PF12146"/>
    </source>
</evidence>